<dbReference type="EMBL" id="CP051206">
    <property type="protein sequence ID" value="QJB44722.1"/>
    <property type="molecule type" value="Genomic_DNA"/>
</dbReference>
<evidence type="ECO:0000313" key="3">
    <source>
        <dbReference type="EMBL" id="QJB44722.1"/>
    </source>
</evidence>
<feature type="region of interest" description="Disordered" evidence="1">
    <location>
        <begin position="1"/>
        <end position="20"/>
    </location>
</feature>
<proteinExistence type="predicted"/>
<name>A0A6H2BYS7_DOLFA</name>
<gene>
    <name evidence="3" type="ORF">HGD76_11635</name>
</gene>
<organism evidence="3 4">
    <name type="scientific">Dolichospermum flos-aquae CCAP 1403/13F</name>
    <dbReference type="NCBI Taxonomy" id="315271"/>
    <lineage>
        <taxon>Bacteria</taxon>
        <taxon>Bacillati</taxon>
        <taxon>Cyanobacteriota</taxon>
        <taxon>Cyanophyceae</taxon>
        <taxon>Nostocales</taxon>
        <taxon>Aphanizomenonaceae</taxon>
        <taxon>Dolichospermum</taxon>
    </lineage>
</organism>
<evidence type="ECO:0000256" key="2">
    <source>
        <dbReference type="SAM" id="Phobius"/>
    </source>
</evidence>
<keyword evidence="2" id="KW-0812">Transmembrane</keyword>
<dbReference type="Proteomes" id="UP000502433">
    <property type="component" value="Chromosome"/>
</dbReference>
<reference evidence="3 4" key="1">
    <citation type="submission" date="2020-04" db="EMBL/GenBank/DDBJ databases">
        <title>Genome-Wide Identification of 5-Methylcytosine Sites in Bacterial Genomes By High-Throughput Sequencing of MspJI Restriction Fragments.</title>
        <authorList>
            <person name="Wu V."/>
        </authorList>
    </citation>
    <scope>NUCLEOTIDE SEQUENCE [LARGE SCALE GENOMIC DNA]</scope>
    <source>
        <strain evidence="3 4">CCAP 1403/13f</strain>
    </source>
</reference>
<evidence type="ECO:0000313" key="4">
    <source>
        <dbReference type="Proteomes" id="UP000502433"/>
    </source>
</evidence>
<feature type="transmembrane region" description="Helical" evidence="2">
    <location>
        <begin position="27"/>
        <end position="47"/>
    </location>
</feature>
<keyword evidence="2" id="KW-0472">Membrane</keyword>
<protein>
    <submittedName>
        <fullName evidence="3">Uncharacterized protein</fullName>
    </submittedName>
</protein>
<dbReference type="AlphaFoldDB" id="A0A6H2BYS7"/>
<accession>A0A6H2BYS7</accession>
<evidence type="ECO:0000256" key="1">
    <source>
        <dbReference type="SAM" id="MobiDB-lite"/>
    </source>
</evidence>
<keyword evidence="2" id="KW-1133">Transmembrane helix</keyword>
<reference evidence="3 4" key="2">
    <citation type="submission" date="2020-04" db="EMBL/GenBank/DDBJ databases">
        <authorList>
            <person name="Fomenkov A."/>
            <person name="Anton B.P."/>
            <person name="Roberts R.J."/>
        </authorList>
    </citation>
    <scope>NUCLEOTIDE SEQUENCE [LARGE SCALE GENOMIC DNA]</scope>
    <source>
        <strain evidence="3 4">CCAP 1403/13f</strain>
    </source>
</reference>
<dbReference type="KEGG" id="dfs:HGD76_11635"/>
<feature type="compositionally biased region" description="Basic and acidic residues" evidence="1">
    <location>
        <begin position="11"/>
        <end position="20"/>
    </location>
</feature>
<sequence length="69" mass="8045">MFRAKAQRSKGAKEEGRRKKEEGRNTFMMLWGLDHFLVVGPNFVLLVSQSSPQIEKTLYADIYMVLYSF</sequence>
<feature type="compositionally biased region" description="Basic residues" evidence="1">
    <location>
        <begin position="1"/>
        <end position="10"/>
    </location>
</feature>
<dbReference type="RefSeq" id="WP_148761746.1">
    <property type="nucleotide sequence ID" value="NZ_CP051206.1"/>
</dbReference>